<dbReference type="InterPro" id="IPR016159">
    <property type="entry name" value="Cullin_repeat-like_dom_sf"/>
</dbReference>
<dbReference type="Pfam" id="PF00888">
    <property type="entry name" value="Cullin"/>
    <property type="match status" value="1"/>
</dbReference>
<dbReference type="RefSeq" id="XP_018229715.1">
    <property type="nucleotide sequence ID" value="XM_018373970.1"/>
</dbReference>
<dbReference type="InterPro" id="IPR016157">
    <property type="entry name" value="Cullin_CS"/>
</dbReference>
<dbReference type="Pfam" id="PF10557">
    <property type="entry name" value="Cullin_Nedd8"/>
    <property type="match status" value="1"/>
</dbReference>
<dbReference type="InterPro" id="IPR019559">
    <property type="entry name" value="Cullin_neddylation_domain"/>
</dbReference>
<comment type="caution">
    <text evidence="7">The sequence shown here is derived from an EMBL/GenBank/DDBJ whole genome shotgun (WGS) entry which is preliminary data.</text>
</comment>
<dbReference type="OrthoDB" id="27073at2759"/>
<dbReference type="SMART" id="SM00182">
    <property type="entry name" value="CULLIN"/>
    <property type="match status" value="1"/>
</dbReference>
<evidence type="ECO:0000313" key="8">
    <source>
        <dbReference type="Proteomes" id="UP000053447"/>
    </source>
</evidence>
<evidence type="ECO:0000256" key="2">
    <source>
        <dbReference type="ARBA" id="ARBA00022499"/>
    </source>
</evidence>
<evidence type="ECO:0000313" key="7">
    <source>
        <dbReference type="EMBL" id="KTW30424.1"/>
    </source>
</evidence>
<dbReference type="PANTHER" id="PTHR11932">
    <property type="entry name" value="CULLIN"/>
    <property type="match status" value="1"/>
</dbReference>
<keyword evidence="8" id="KW-1185">Reference proteome</keyword>
<evidence type="ECO:0000256" key="3">
    <source>
        <dbReference type="ARBA" id="ARBA00022843"/>
    </source>
</evidence>
<dbReference type="FunFam" id="1.10.10.10:FF:000014">
    <property type="entry name" value="Cullin 1"/>
    <property type="match status" value="1"/>
</dbReference>
<protein>
    <recommendedName>
        <fullName evidence="6">Cullin family profile domain-containing protein</fullName>
    </recommendedName>
</protein>
<dbReference type="SUPFAM" id="SSF74788">
    <property type="entry name" value="Cullin repeat-like"/>
    <property type="match status" value="1"/>
</dbReference>
<feature type="domain" description="Cullin family profile" evidence="6">
    <location>
        <begin position="417"/>
        <end position="649"/>
    </location>
</feature>
<evidence type="ECO:0000256" key="5">
    <source>
        <dbReference type="RuleBase" id="RU003829"/>
    </source>
</evidence>
<dbReference type="AlphaFoldDB" id="A0A0W4ZPX9"/>
<dbReference type="Gene3D" id="3.30.230.130">
    <property type="entry name" value="Cullin, Chain C, Domain 2"/>
    <property type="match status" value="1"/>
</dbReference>
<dbReference type="Gene3D" id="1.20.1310.10">
    <property type="entry name" value="Cullin Repeats"/>
    <property type="match status" value="4"/>
</dbReference>
<dbReference type="STRING" id="1408657.A0A0W4ZPX9"/>
<dbReference type="InterPro" id="IPR001373">
    <property type="entry name" value="Cullin_N"/>
</dbReference>
<accession>A0A0W4ZPX9</accession>
<dbReference type="InterPro" id="IPR045093">
    <property type="entry name" value="Cullin"/>
</dbReference>
<dbReference type="InterPro" id="IPR036388">
    <property type="entry name" value="WH-like_DNA-bd_sf"/>
</dbReference>
<keyword evidence="2" id="KW-1017">Isopeptide bond</keyword>
<dbReference type="SMART" id="SM00884">
    <property type="entry name" value="Cullin_Nedd8"/>
    <property type="match status" value="1"/>
</dbReference>
<comment type="similarity">
    <text evidence="1 4 5">Belongs to the cullin family.</text>
</comment>
<evidence type="ECO:0000256" key="1">
    <source>
        <dbReference type="ARBA" id="ARBA00006019"/>
    </source>
</evidence>
<dbReference type="Gene3D" id="1.10.10.10">
    <property type="entry name" value="Winged helix-like DNA-binding domain superfamily/Winged helix DNA-binding domain"/>
    <property type="match status" value="1"/>
</dbReference>
<dbReference type="SUPFAM" id="SSF46785">
    <property type="entry name" value="Winged helix' DNA-binding domain"/>
    <property type="match status" value="1"/>
</dbReference>
<dbReference type="FunFam" id="1.20.1310.10:FF:000002">
    <property type="entry name" value="cullin-3 isoform X1"/>
    <property type="match status" value="1"/>
</dbReference>
<dbReference type="GO" id="GO:0031461">
    <property type="term" value="C:cullin-RING ubiquitin ligase complex"/>
    <property type="evidence" value="ECO:0007669"/>
    <property type="project" value="InterPro"/>
</dbReference>
<evidence type="ECO:0000256" key="4">
    <source>
        <dbReference type="PROSITE-ProRule" id="PRU00330"/>
    </source>
</evidence>
<name>A0A0W4ZPX9_PNEJ7</name>
<dbReference type="GeneID" id="28940225"/>
<dbReference type="eggNOG" id="KOG2166">
    <property type="taxonomic scope" value="Eukaryota"/>
</dbReference>
<evidence type="ECO:0000259" key="6">
    <source>
        <dbReference type="PROSITE" id="PS50069"/>
    </source>
</evidence>
<dbReference type="EMBL" id="LFWA01000007">
    <property type="protein sequence ID" value="KTW30424.1"/>
    <property type="molecule type" value="Genomic_DNA"/>
</dbReference>
<dbReference type="PROSITE" id="PS50069">
    <property type="entry name" value="CULLIN_2"/>
    <property type="match status" value="1"/>
</dbReference>
<dbReference type="Pfam" id="PF26557">
    <property type="entry name" value="Cullin_AB"/>
    <property type="match status" value="1"/>
</dbReference>
<dbReference type="GO" id="GO:0031625">
    <property type="term" value="F:ubiquitin protein ligase binding"/>
    <property type="evidence" value="ECO:0007669"/>
    <property type="project" value="InterPro"/>
</dbReference>
<organism evidence="7 8">
    <name type="scientific">Pneumocystis jirovecii (strain RU7)</name>
    <name type="common">Human pneumocystis pneumonia agent</name>
    <dbReference type="NCBI Taxonomy" id="1408657"/>
    <lineage>
        <taxon>Eukaryota</taxon>
        <taxon>Fungi</taxon>
        <taxon>Dikarya</taxon>
        <taxon>Ascomycota</taxon>
        <taxon>Taphrinomycotina</taxon>
        <taxon>Pneumocystomycetes</taxon>
        <taxon>Pneumocystaceae</taxon>
        <taxon>Pneumocystis</taxon>
    </lineage>
</organism>
<sequence>MNNQKLKIKAPKKLEKQALEYEWNISWNFLSQAIKEIYKNNTSMLSFEELYRNVYNSVLHKQEDKLYNGIKSVIQEHLENISNFDMQLAYKKVETLNQINITSIEAIEIGTYYLQTLKNIWDEYILCTNMISHIMKYMDKVCTKQANKLKIYDTCIILFRDYIIKYEKIPFGKYAIMIILNQIRFERQGNKINKSSIKSCLNIFNSLPDKTNENKTVFESDVEVYILLETRKFYIKESKKLLELSNVSQYLIQCEKRLEEEYNRTKNYFPFQTGPKIKRIVEEEMILNNMNAIIKIESSGLFFMLDNEKFEDLNRLYRLFISVDLNLVELRKSILTKIIELGETINSKINNMLLLQKEKNQINKKIPTITYALTWVNNILQLKDKYNKILKFAFQNDKNIQNTINDAFSRNINKNPKSIEFISIFINENLKKTHKKGNDANIILDKAIILFKYIKDKDIFEEYYKSYLAKRLLRSYSISNDTERYMITKLKYEAGYRFTTKLEGMFRDIQLSKNMTLDYKNMLKLDSKKTSFKLNVAILTSIFWPITTESNNSTCIYPQQIEEVKKTFESFYLSKHNGRQLLWQGNMGNSDLKILLKSNIYEINVSTYSMIILLLFNNISENGFLSYNDIQMATLIPKHELTKNLKSLISEKYKILLKFPNSENIEVSDRFLFNKNISFSKKKMKILTIKNDKIQNKEHKNITENIEESRKYQIEAAIIRIMKNHKTLDHAILVEEITKKLSQHFVPNPSIIKKRIESLIEREYMQRHDENRTTYNYIA</sequence>
<dbReference type="SUPFAM" id="SSF75632">
    <property type="entry name" value="Cullin homology domain"/>
    <property type="match status" value="1"/>
</dbReference>
<reference evidence="8" key="1">
    <citation type="journal article" date="2016" name="Nat. Commun.">
        <title>Genome analysis of three Pneumocystis species reveals adaptation mechanisms to life exclusively in mammalian hosts.</title>
        <authorList>
            <person name="Ma L."/>
            <person name="Chen Z."/>
            <person name="Huang D.W."/>
            <person name="Kutty G."/>
            <person name="Ishihara M."/>
            <person name="Wang H."/>
            <person name="Abouelleil A."/>
            <person name="Bishop L."/>
            <person name="Davey E."/>
            <person name="Deng R."/>
            <person name="Deng X."/>
            <person name="Fan L."/>
            <person name="Fantoni G."/>
            <person name="Fitzgerald M."/>
            <person name="Gogineni E."/>
            <person name="Goldberg J.M."/>
            <person name="Handley G."/>
            <person name="Hu X."/>
            <person name="Huber C."/>
            <person name="Jiao X."/>
            <person name="Jones K."/>
            <person name="Levin J.Z."/>
            <person name="Liu Y."/>
            <person name="Macdonald P."/>
            <person name="Melnikov A."/>
            <person name="Raley C."/>
            <person name="Sassi M."/>
            <person name="Sherman B.T."/>
            <person name="Song X."/>
            <person name="Sykes S."/>
            <person name="Tran B."/>
            <person name="Walsh L."/>
            <person name="Xia Y."/>
            <person name="Yang J."/>
            <person name="Young S."/>
            <person name="Zeng Q."/>
            <person name="Zheng X."/>
            <person name="Stephens R."/>
            <person name="Nusbaum C."/>
            <person name="Birren B.W."/>
            <person name="Azadi P."/>
            <person name="Lempicki R.A."/>
            <person name="Cuomo C.A."/>
            <person name="Kovacs J.A."/>
        </authorList>
    </citation>
    <scope>NUCLEOTIDE SEQUENCE [LARGE SCALE GENOMIC DNA]</scope>
    <source>
        <strain evidence="8">RU7</strain>
    </source>
</reference>
<dbReference type="Proteomes" id="UP000053447">
    <property type="component" value="Unassembled WGS sequence"/>
</dbReference>
<gene>
    <name evidence="7" type="ORF">T551_01707</name>
</gene>
<proteinExistence type="inferred from homology"/>
<dbReference type="GO" id="GO:0006511">
    <property type="term" value="P:ubiquitin-dependent protein catabolic process"/>
    <property type="evidence" value="ECO:0007669"/>
    <property type="project" value="InterPro"/>
</dbReference>
<dbReference type="InterPro" id="IPR059120">
    <property type="entry name" value="Cullin-like_AB"/>
</dbReference>
<keyword evidence="3" id="KW-0832">Ubl conjugation</keyword>
<dbReference type="InterPro" id="IPR036390">
    <property type="entry name" value="WH_DNA-bd_sf"/>
</dbReference>
<dbReference type="InterPro" id="IPR016158">
    <property type="entry name" value="Cullin_homology"/>
</dbReference>
<dbReference type="InterPro" id="IPR036317">
    <property type="entry name" value="Cullin_homology_sf"/>
</dbReference>
<dbReference type="VEuPathDB" id="FungiDB:T551_01707"/>
<dbReference type="PROSITE" id="PS01256">
    <property type="entry name" value="CULLIN_1"/>
    <property type="match status" value="1"/>
</dbReference>